<evidence type="ECO:0000313" key="4">
    <source>
        <dbReference type="Proteomes" id="UP000265725"/>
    </source>
</evidence>
<evidence type="ECO:0008006" key="5">
    <source>
        <dbReference type="Google" id="ProtNLM"/>
    </source>
</evidence>
<reference evidence="4" key="2">
    <citation type="submission" date="2018-09" db="EMBL/GenBank/DDBJ databases">
        <authorList>
            <person name="Zhu H."/>
        </authorList>
    </citation>
    <scope>NUCLEOTIDE SEQUENCE [LARGE SCALE GENOMIC DNA]</scope>
    <source>
        <strain evidence="4">K2R23-3</strain>
    </source>
</reference>
<evidence type="ECO:0000313" key="3">
    <source>
        <dbReference type="EMBL" id="AYC30000.1"/>
    </source>
</evidence>
<evidence type="ECO:0000313" key="2">
    <source>
        <dbReference type="EMBL" id="AYC29636.1"/>
    </source>
</evidence>
<protein>
    <recommendedName>
        <fullName evidence="5">Hemolysin XhlA</fullName>
    </recommendedName>
</protein>
<organism evidence="2 4">
    <name type="scientific">Paenisporosarcina cavernae</name>
    <dbReference type="NCBI Taxonomy" id="2320858"/>
    <lineage>
        <taxon>Bacteria</taxon>
        <taxon>Bacillati</taxon>
        <taxon>Bacillota</taxon>
        <taxon>Bacilli</taxon>
        <taxon>Bacillales</taxon>
        <taxon>Caryophanaceae</taxon>
        <taxon>Paenisporosarcina</taxon>
    </lineage>
</organism>
<dbReference type="EMBL" id="CP032418">
    <property type="protein sequence ID" value="AYC29636.1"/>
    <property type="molecule type" value="Genomic_DNA"/>
</dbReference>
<gene>
    <name evidence="2" type="ORF">D3873_06945</name>
    <name evidence="3" type="ORF">D3873_08995</name>
</gene>
<feature type="transmembrane region" description="Helical" evidence="1">
    <location>
        <begin position="80"/>
        <end position="101"/>
    </location>
</feature>
<keyword evidence="1" id="KW-0812">Transmembrane</keyword>
<keyword evidence="1" id="KW-0472">Membrane</keyword>
<dbReference type="RefSeq" id="WP_119883374.1">
    <property type="nucleotide sequence ID" value="NZ_CP032418.1"/>
</dbReference>
<reference evidence="2" key="1">
    <citation type="submission" date="2018-09" db="EMBL/GenBank/DDBJ databases">
        <authorList>
            <person name="Parvin R."/>
            <person name="Begum J.A."/>
            <person name="Chowdhury E.H."/>
            <person name="Islam M.R."/>
            <person name="Harder T."/>
        </authorList>
    </citation>
    <scope>NUCLEOTIDE SEQUENCE</scope>
    <source>
        <strain evidence="2">K2R23-3</strain>
    </source>
</reference>
<sequence>MTVQETTQSTAIHEMTKSVNALNVNFARVEGKIDSALELKKDVGSLGEKIDLTDDIAKKALNCAENLDKQLNEFKTSMKWSIGIIFSIITPLGLFILSQVIN</sequence>
<accession>A0A385YSK8</accession>
<keyword evidence="1" id="KW-1133">Transmembrane helix</keyword>
<dbReference type="KEGG" id="paek:D3873_08995"/>
<dbReference type="EMBL" id="CP032418">
    <property type="protein sequence ID" value="AYC30000.1"/>
    <property type="molecule type" value="Genomic_DNA"/>
</dbReference>
<evidence type="ECO:0000256" key="1">
    <source>
        <dbReference type="SAM" id="Phobius"/>
    </source>
</evidence>
<proteinExistence type="predicted"/>
<dbReference type="Proteomes" id="UP000265725">
    <property type="component" value="Chromosome"/>
</dbReference>
<name>A0A385YSK8_9BACL</name>
<keyword evidence="4" id="KW-1185">Reference proteome</keyword>
<dbReference type="KEGG" id="paek:D3873_06945"/>
<dbReference type="AlphaFoldDB" id="A0A385YSK8"/>
<dbReference type="OrthoDB" id="2989728at2"/>